<gene>
    <name evidence="1" type="ORF">TNCV_3182931</name>
</gene>
<name>A0A8X6SHC7_TRICX</name>
<accession>A0A8X6SHC7</accession>
<dbReference type="AlphaFoldDB" id="A0A8X6SHC7"/>
<keyword evidence="2" id="KW-1185">Reference proteome</keyword>
<evidence type="ECO:0000313" key="2">
    <source>
        <dbReference type="Proteomes" id="UP000887159"/>
    </source>
</evidence>
<evidence type="ECO:0000313" key="1">
    <source>
        <dbReference type="EMBL" id="GFY11455.1"/>
    </source>
</evidence>
<proteinExistence type="predicted"/>
<dbReference type="EMBL" id="BMAU01021305">
    <property type="protein sequence ID" value="GFY11455.1"/>
    <property type="molecule type" value="Genomic_DNA"/>
</dbReference>
<organism evidence="1 2">
    <name type="scientific">Trichonephila clavipes</name>
    <name type="common">Golden silk orbweaver</name>
    <name type="synonym">Nephila clavipes</name>
    <dbReference type="NCBI Taxonomy" id="2585209"/>
    <lineage>
        <taxon>Eukaryota</taxon>
        <taxon>Metazoa</taxon>
        <taxon>Ecdysozoa</taxon>
        <taxon>Arthropoda</taxon>
        <taxon>Chelicerata</taxon>
        <taxon>Arachnida</taxon>
        <taxon>Araneae</taxon>
        <taxon>Araneomorphae</taxon>
        <taxon>Entelegynae</taxon>
        <taxon>Araneoidea</taxon>
        <taxon>Nephilidae</taxon>
        <taxon>Trichonephila</taxon>
    </lineage>
</organism>
<comment type="caution">
    <text evidence="1">The sequence shown here is derived from an EMBL/GenBank/DDBJ whole genome shotgun (WGS) entry which is preliminary data.</text>
</comment>
<protein>
    <submittedName>
        <fullName evidence="1">Uncharacterized protein</fullName>
    </submittedName>
</protein>
<sequence length="89" mass="9868">MSRFGGLEVACPLRKLKAAGPIPDGVDRFSGCEEIVQEGYVTCQEPSRTIVDEDRSGRPVLIATKPTEQQVEELVRADRRGRIDRIPMA</sequence>
<reference evidence="1" key="1">
    <citation type="submission" date="2020-08" db="EMBL/GenBank/DDBJ databases">
        <title>Multicomponent nature underlies the extraordinary mechanical properties of spider dragline silk.</title>
        <authorList>
            <person name="Kono N."/>
            <person name="Nakamura H."/>
            <person name="Mori M."/>
            <person name="Yoshida Y."/>
            <person name="Ohtoshi R."/>
            <person name="Malay A.D."/>
            <person name="Moran D.A.P."/>
            <person name="Tomita M."/>
            <person name="Numata K."/>
            <person name="Arakawa K."/>
        </authorList>
    </citation>
    <scope>NUCLEOTIDE SEQUENCE</scope>
</reference>
<dbReference type="Proteomes" id="UP000887159">
    <property type="component" value="Unassembled WGS sequence"/>
</dbReference>